<accession>Q1K1Y0</accession>
<evidence type="ECO:0000256" key="5">
    <source>
        <dbReference type="ARBA" id="ARBA00022801"/>
    </source>
</evidence>
<dbReference type="GO" id="GO:0016787">
    <property type="term" value="F:hydrolase activity"/>
    <property type="evidence" value="ECO:0007669"/>
    <property type="project" value="UniProtKB-KW"/>
</dbReference>
<dbReference type="InterPro" id="IPR011324">
    <property type="entry name" value="Cytotoxic_necrot_fac-like_cat"/>
</dbReference>
<dbReference type="EMBL" id="AAEW02000004">
    <property type="protein sequence ID" value="EAT16659.1"/>
    <property type="molecule type" value="Genomic_DNA"/>
</dbReference>
<evidence type="ECO:0000256" key="8">
    <source>
        <dbReference type="ARBA" id="ARBA00048968"/>
    </source>
</evidence>
<keyword evidence="5" id="KW-0378">Hydrolase</keyword>
<comment type="similarity">
    <text evidence="2 10">Belongs to the purine nucleoside phosphorylase YfiH/LACC1 family.</text>
</comment>
<dbReference type="GO" id="GO:0005507">
    <property type="term" value="F:copper ion binding"/>
    <property type="evidence" value="ECO:0007669"/>
    <property type="project" value="TreeGrafter"/>
</dbReference>
<dbReference type="SUPFAM" id="SSF64438">
    <property type="entry name" value="CNF1/YfiH-like putative cysteine hydrolases"/>
    <property type="match status" value="1"/>
</dbReference>
<keyword evidence="3" id="KW-0808">Transferase</keyword>
<keyword evidence="6" id="KW-0862">Zinc</keyword>
<dbReference type="RefSeq" id="WP_005998741.1">
    <property type="nucleotide sequence ID" value="NZ_AAEW02000004.1"/>
</dbReference>
<evidence type="ECO:0000256" key="6">
    <source>
        <dbReference type="ARBA" id="ARBA00022833"/>
    </source>
</evidence>
<dbReference type="GO" id="GO:0017061">
    <property type="term" value="F:S-methyl-5-thioadenosine phosphorylase activity"/>
    <property type="evidence" value="ECO:0007669"/>
    <property type="project" value="UniProtKB-EC"/>
</dbReference>
<dbReference type="Gene3D" id="3.60.140.10">
    <property type="entry name" value="CNF1/YfiH-like putative cysteine hydrolases"/>
    <property type="match status" value="1"/>
</dbReference>
<dbReference type="InterPro" id="IPR003730">
    <property type="entry name" value="Cu_polyphenol_OxRdtase"/>
</dbReference>
<reference evidence="11" key="2">
    <citation type="submission" date="2006-05" db="EMBL/GenBank/DDBJ databases">
        <title>Sequencing of the draft genome and assembly of Desulfuromonas acetoxidans DSM 684.</title>
        <authorList>
            <consortium name="US DOE Joint Genome Institute (JGI-PGF)"/>
            <person name="Copeland A."/>
            <person name="Lucas S."/>
            <person name="Lapidus A."/>
            <person name="Barry K."/>
            <person name="Detter J.C."/>
            <person name="Glavina del Rio T."/>
            <person name="Hammon N."/>
            <person name="Israni S."/>
            <person name="Dalin E."/>
            <person name="Tice H."/>
            <person name="Bruce D."/>
            <person name="Pitluck S."/>
            <person name="Richardson P."/>
        </authorList>
    </citation>
    <scope>NUCLEOTIDE SEQUENCE [LARGE SCALE GENOMIC DNA]</scope>
    <source>
        <strain evidence="11">DSM 684</strain>
    </source>
</reference>
<protein>
    <recommendedName>
        <fullName evidence="10">Purine nucleoside phosphorylase</fullName>
    </recommendedName>
</protein>
<evidence type="ECO:0000256" key="9">
    <source>
        <dbReference type="ARBA" id="ARBA00049893"/>
    </source>
</evidence>
<dbReference type="CDD" id="cd16833">
    <property type="entry name" value="YfiH"/>
    <property type="match status" value="1"/>
</dbReference>
<evidence type="ECO:0000256" key="2">
    <source>
        <dbReference type="ARBA" id="ARBA00007353"/>
    </source>
</evidence>
<comment type="caution">
    <text evidence="11">The sequence shown here is derived from an EMBL/GenBank/DDBJ whole genome shotgun (WGS) entry which is preliminary data.</text>
</comment>
<comment type="catalytic activity">
    <reaction evidence="1">
        <text>inosine + phosphate = alpha-D-ribose 1-phosphate + hypoxanthine</text>
        <dbReference type="Rhea" id="RHEA:27646"/>
        <dbReference type="ChEBI" id="CHEBI:17368"/>
        <dbReference type="ChEBI" id="CHEBI:17596"/>
        <dbReference type="ChEBI" id="CHEBI:43474"/>
        <dbReference type="ChEBI" id="CHEBI:57720"/>
        <dbReference type="EC" id="2.4.2.1"/>
    </reaction>
    <physiologicalReaction direction="left-to-right" evidence="1">
        <dbReference type="Rhea" id="RHEA:27647"/>
    </physiologicalReaction>
</comment>
<dbReference type="PANTHER" id="PTHR30616">
    <property type="entry name" value="UNCHARACTERIZED PROTEIN YFIH"/>
    <property type="match status" value="1"/>
</dbReference>
<evidence type="ECO:0000256" key="1">
    <source>
        <dbReference type="ARBA" id="ARBA00000553"/>
    </source>
</evidence>
<evidence type="ECO:0000256" key="4">
    <source>
        <dbReference type="ARBA" id="ARBA00022723"/>
    </source>
</evidence>
<dbReference type="Proteomes" id="UP000005695">
    <property type="component" value="Unassembled WGS sequence"/>
</dbReference>
<comment type="catalytic activity">
    <reaction evidence="9">
        <text>S-methyl-5'-thioadenosine + phosphate = 5-(methylsulfanyl)-alpha-D-ribose 1-phosphate + adenine</text>
        <dbReference type="Rhea" id="RHEA:11852"/>
        <dbReference type="ChEBI" id="CHEBI:16708"/>
        <dbReference type="ChEBI" id="CHEBI:17509"/>
        <dbReference type="ChEBI" id="CHEBI:43474"/>
        <dbReference type="ChEBI" id="CHEBI:58533"/>
        <dbReference type="EC" id="2.4.2.28"/>
    </reaction>
    <physiologicalReaction direction="left-to-right" evidence="9">
        <dbReference type="Rhea" id="RHEA:11853"/>
    </physiologicalReaction>
</comment>
<gene>
    <name evidence="11" type="ORF">Dace_2754</name>
</gene>
<keyword evidence="12" id="KW-1185">Reference proteome</keyword>
<comment type="catalytic activity">
    <reaction evidence="7">
        <text>adenosine + H2O + H(+) = inosine + NH4(+)</text>
        <dbReference type="Rhea" id="RHEA:24408"/>
        <dbReference type="ChEBI" id="CHEBI:15377"/>
        <dbReference type="ChEBI" id="CHEBI:15378"/>
        <dbReference type="ChEBI" id="CHEBI:16335"/>
        <dbReference type="ChEBI" id="CHEBI:17596"/>
        <dbReference type="ChEBI" id="CHEBI:28938"/>
        <dbReference type="EC" id="3.5.4.4"/>
    </reaction>
    <physiologicalReaction direction="left-to-right" evidence="7">
        <dbReference type="Rhea" id="RHEA:24409"/>
    </physiologicalReaction>
</comment>
<keyword evidence="4" id="KW-0479">Metal-binding</keyword>
<evidence type="ECO:0000313" key="11">
    <source>
        <dbReference type="EMBL" id="EAT16659.1"/>
    </source>
</evidence>
<comment type="catalytic activity">
    <reaction evidence="8">
        <text>adenosine + phosphate = alpha-D-ribose 1-phosphate + adenine</text>
        <dbReference type="Rhea" id="RHEA:27642"/>
        <dbReference type="ChEBI" id="CHEBI:16335"/>
        <dbReference type="ChEBI" id="CHEBI:16708"/>
        <dbReference type="ChEBI" id="CHEBI:43474"/>
        <dbReference type="ChEBI" id="CHEBI:57720"/>
        <dbReference type="EC" id="2.4.2.1"/>
    </reaction>
    <physiologicalReaction direction="left-to-right" evidence="8">
        <dbReference type="Rhea" id="RHEA:27643"/>
    </physiologicalReaction>
</comment>
<organism evidence="11 12">
    <name type="scientific">Desulfuromonas acetoxidans (strain DSM 684 / 11070)</name>
    <dbReference type="NCBI Taxonomy" id="281689"/>
    <lineage>
        <taxon>Bacteria</taxon>
        <taxon>Pseudomonadati</taxon>
        <taxon>Thermodesulfobacteriota</taxon>
        <taxon>Desulfuromonadia</taxon>
        <taxon>Desulfuromonadales</taxon>
        <taxon>Desulfuromonadaceae</taxon>
        <taxon>Desulfuromonas</taxon>
    </lineage>
</organism>
<dbReference type="Pfam" id="PF02578">
    <property type="entry name" value="Cu-oxidase_4"/>
    <property type="match status" value="1"/>
</dbReference>
<dbReference type="PANTHER" id="PTHR30616:SF2">
    <property type="entry name" value="PURINE NUCLEOSIDE PHOSPHORYLASE LACC1"/>
    <property type="match status" value="1"/>
</dbReference>
<evidence type="ECO:0000256" key="10">
    <source>
        <dbReference type="RuleBase" id="RU361274"/>
    </source>
</evidence>
<evidence type="ECO:0000256" key="7">
    <source>
        <dbReference type="ARBA" id="ARBA00047989"/>
    </source>
</evidence>
<dbReference type="AlphaFoldDB" id="Q1K1Y0"/>
<dbReference type="OrthoDB" id="4279at2"/>
<evidence type="ECO:0000313" key="12">
    <source>
        <dbReference type="Proteomes" id="UP000005695"/>
    </source>
</evidence>
<evidence type="ECO:0000256" key="3">
    <source>
        <dbReference type="ARBA" id="ARBA00022679"/>
    </source>
</evidence>
<dbReference type="NCBIfam" id="TIGR00726">
    <property type="entry name" value="peptidoglycan editing factor PgeF"/>
    <property type="match status" value="1"/>
</dbReference>
<reference evidence="11" key="1">
    <citation type="submission" date="2006-05" db="EMBL/GenBank/DDBJ databases">
        <title>Annotation of the draft genome assembly of Desulfuromonas acetoxidans DSM 684.</title>
        <authorList>
            <consortium name="US DOE Joint Genome Institute (JGI-ORNL)"/>
            <person name="Larimer F."/>
            <person name="Land M."/>
            <person name="Hauser L."/>
        </authorList>
    </citation>
    <scope>NUCLEOTIDE SEQUENCE [LARGE SCALE GENOMIC DNA]</scope>
    <source>
        <strain evidence="11">DSM 684</strain>
    </source>
</reference>
<sequence length="266" mass="29454">MNLEKYGKISCLQADWCDGKTLFAGVTTRNGGVSRPPYNSLNLGSNTEDAAYNVEGNRSTFLHAFELPLHHLLLVNQVHGSDIVVVDKKNYDVSHFQDVEADAIITNQPGLMLGVTVADCYPLIVFDPKQRVAAVIHVGWRGAANGLIGKVLDAMREEFNSIAEELLVAVGPGISAEHYEVGKEVREGFRNGTGHWGEIATEVDLGKWQVDLLKSCLLQLDQVGIKKKNIDCADACTWNQRELFFSYRRDGGKTGRQMGFVLFRDE</sequence>
<proteinExistence type="inferred from homology"/>
<name>Q1K1Y0_DESA6</name>
<dbReference type="InterPro" id="IPR038371">
    <property type="entry name" value="Cu_polyphenol_OxRdtase_sf"/>
</dbReference>